<comment type="caution">
    <text evidence="1">The sequence shown here is derived from an EMBL/GenBank/DDBJ whole genome shotgun (WGS) entry which is preliminary data.</text>
</comment>
<dbReference type="Pfam" id="PF03090">
    <property type="entry name" value="Replicase"/>
    <property type="match status" value="1"/>
</dbReference>
<keyword evidence="2" id="KW-1185">Reference proteome</keyword>
<evidence type="ECO:0000313" key="2">
    <source>
        <dbReference type="Proteomes" id="UP000247569"/>
    </source>
</evidence>
<dbReference type="EMBL" id="QJKF01000033">
    <property type="protein sequence ID" value="PXX52292.1"/>
    <property type="molecule type" value="Genomic_DNA"/>
</dbReference>
<evidence type="ECO:0000313" key="1">
    <source>
        <dbReference type="EMBL" id="PXX52292.1"/>
    </source>
</evidence>
<dbReference type="Gene3D" id="1.10.340.50">
    <property type="match status" value="1"/>
</dbReference>
<reference evidence="1 2" key="1">
    <citation type="submission" date="2018-05" db="EMBL/GenBank/DDBJ databases">
        <title>Genomic Encyclopedia of Type Strains, Phase IV (KMG-IV): sequencing the most valuable type-strain genomes for metagenomic binning, comparative biology and taxonomic classification.</title>
        <authorList>
            <person name="Goeker M."/>
        </authorList>
    </citation>
    <scope>NUCLEOTIDE SEQUENCE [LARGE SCALE GENOMIC DNA]</scope>
    <source>
        <strain evidence="1 2">DSM 44704</strain>
    </source>
</reference>
<proteinExistence type="predicted"/>
<dbReference type="AlphaFoldDB" id="A0A318JS88"/>
<name>A0A318JS88_9NOCA</name>
<dbReference type="Proteomes" id="UP000247569">
    <property type="component" value="Unassembled WGS sequence"/>
</dbReference>
<dbReference type="InterPro" id="IPR004322">
    <property type="entry name" value="Plasmid_replicase_bac"/>
</dbReference>
<gene>
    <name evidence="1" type="ORF">DFR70_13324</name>
</gene>
<organism evidence="1 2">
    <name type="scientific">Nocardia tenerifensis</name>
    <dbReference type="NCBI Taxonomy" id="228006"/>
    <lineage>
        <taxon>Bacteria</taxon>
        <taxon>Bacillati</taxon>
        <taxon>Actinomycetota</taxon>
        <taxon>Actinomycetes</taxon>
        <taxon>Mycobacteriales</taxon>
        <taxon>Nocardiaceae</taxon>
        <taxon>Nocardia</taxon>
    </lineage>
</organism>
<accession>A0A318JS88</accession>
<protein>
    <submittedName>
        <fullName evidence="1">Primase-like protein</fullName>
    </submittedName>
</protein>
<sequence length="355" mass="39717">MIMQTELDEWELDADWLPLPFEEHWLPRRPLAGKTKHGGYYRMSRERALKLPYIESNPLALKSLVITDHDGGMADEIVAHAGLPQPSYVALNPITRSGQIVYALETPVILTDAARRGPVNLLARIEAGLNDVLAGDVAYGGRTTKNPTHVEHLTLWGPEHAVYKLKDLADPLDRLKALPKFKTTTERRKKLRTSGTGRNVDLFDLTRKWSYRRRGDYDQLTSWLQVVQDYAWDRNVELIGPAFTNGPLLAGEVNQLGRSVATWTWRHIHHTFSEIQTIRGRKGGQATTAKLTADELTERSRKGGRITTAKLTAGELAERGRKGGQVSSEAKREANRVRATKYDMGAIVAAALEEA</sequence>